<accession>A0ABU7L8Y6</accession>
<keyword evidence="6" id="KW-1185">Reference proteome</keyword>
<feature type="domain" description="Amidase" evidence="4">
    <location>
        <begin position="29"/>
        <end position="450"/>
    </location>
</feature>
<dbReference type="Pfam" id="PF01425">
    <property type="entry name" value="Amidase"/>
    <property type="match status" value="1"/>
</dbReference>
<comment type="similarity">
    <text evidence="2">Belongs to the amidase family.</text>
</comment>
<dbReference type="InterPro" id="IPR020556">
    <property type="entry name" value="Amidase_CS"/>
</dbReference>
<dbReference type="Gene3D" id="3.90.1300.10">
    <property type="entry name" value="Amidase signature (AS) domain"/>
    <property type="match status" value="1"/>
</dbReference>
<evidence type="ECO:0000256" key="3">
    <source>
        <dbReference type="ARBA" id="ARBA00012922"/>
    </source>
</evidence>
<reference evidence="5 6" key="1">
    <citation type="submission" date="2023-07" db="EMBL/GenBank/DDBJ databases">
        <authorList>
            <person name="Girao M."/>
            <person name="Carvalho M.F."/>
        </authorList>
    </citation>
    <scope>NUCLEOTIDE SEQUENCE [LARGE SCALE GENOMIC DNA]</scope>
    <source>
        <strain evidence="5 6">YIM65754</strain>
    </source>
</reference>
<comment type="caution">
    <text evidence="5">The sequence shown here is derived from an EMBL/GenBank/DDBJ whole genome shotgun (WGS) entry which is preliminary data.</text>
</comment>
<dbReference type="NCBIfam" id="NF004717">
    <property type="entry name" value="PRK06061.1"/>
    <property type="match status" value="1"/>
</dbReference>
<name>A0ABU7L8Y6_9NOCA</name>
<dbReference type="Proteomes" id="UP001336020">
    <property type="component" value="Unassembled WGS sequence"/>
</dbReference>
<evidence type="ECO:0000313" key="5">
    <source>
        <dbReference type="EMBL" id="MEE2057764.1"/>
    </source>
</evidence>
<gene>
    <name evidence="5" type="ORF">Q7514_09525</name>
</gene>
<comment type="catalytic activity">
    <reaction evidence="1">
        <text>a monocarboxylic acid amide + H2O = a monocarboxylate + NH4(+)</text>
        <dbReference type="Rhea" id="RHEA:12020"/>
        <dbReference type="ChEBI" id="CHEBI:15377"/>
        <dbReference type="ChEBI" id="CHEBI:28938"/>
        <dbReference type="ChEBI" id="CHEBI:35757"/>
        <dbReference type="ChEBI" id="CHEBI:83628"/>
        <dbReference type="EC" id="3.5.1.4"/>
    </reaction>
</comment>
<dbReference type="InterPro" id="IPR023631">
    <property type="entry name" value="Amidase_dom"/>
</dbReference>
<dbReference type="InterPro" id="IPR036928">
    <property type="entry name" value="AS_sf"/>
</dbReference>
<keyword evidence="5" id="KW-0378">Hydrolase</keyword>
<organism evidence="5 6">
    <name type="scientific">Rhodococcus artemisiae</name>
    <dbReference type="NCBI Taxonomy" id="714159"/>
    <lineage>
        <taxon>Bacteria</taxon>
        <taxon>Bacillati</taxon>
        <taxon>Actinomycetota</taxon>
        <taxon>Actinomycetes</taxon>
        <taxon>Mycobacteriales</taxon>
        <taxon>Nocardiaceae</taxon>
        <taxon>Rhodococcus</taxon>
    </lineage>
</organism>
<dbReference type="InterPro" id="IPR000120">
    <property type="entry name" value="Amidase"/>
</dbReference>
<dbReference type="EMBL" id="JAUTXY010000003">
    <property type="protein sequence ID" value="MEE2057764.1"/>
    <property type="molecule type" value="Genomic_DNA"/>
</dbReference>
<evidence type="ECO:0000259" key="4">
    <source>
        <dbReference type="Pfam" id="PF01425"/>
    </source>
</evidence>
<dbReference type="PANTHER" id="PTHR11895">
    <property type="entry name" value="TRANSAMIDASE"/>
    <property type="match status" value="1"/>
</dbReference>
<sequence length="472" mass="50443">MTTHDVPARPTGLTDTAAALDTGTTTSVELVRDALARIDASRSTLNAFRVVRREAALAEAAEADRRRARGEHAPLLGVPIAIKDDTDIVGETTAFGCPGDFPTRQHDAEVVRRLRDAGAVIVGKTHSSEVGQWPLTGNPTYGHTRNPWSREHTPGGSSGGSAAAVAAGLVPAALGSDGAGSVRIPAAWTNLVGIKPQRGRISMWPHPEAFHGLTTHGPLARTVADAALLLDTVSGNRPGDLHRRDPIRVSDAVGRDPGRLRIALSLKLPFTATPRRLDPRVRTRIAALSTTLRDLGHEVILADPDYGITFGLDFLPRSMAGIHDWASTLPDPSLVDPRTRANAHTGKLLHGLPLRAARAAEPRLRRRVGRIFDRFDVVLTPTTATPPLPVDAIDGLGGWATDKVITAACPYAWPWNVLGWPGVNVPAGFTDDGLPVGAQLLGHDDSEPMLVSLAAQLESALLWHEQSPARWW</sequence>
<evidence type="ECO:0000256" key="2">
    <source>
        <dbReference type="ARBA" id="ARBA00009199"/>
    </source>
</evidence>
<dbReference type="PANTHER" id="PTHR11895:SF7">
    <property type="entry name" value="GLUTAMYL-TRNA(GLN) AMIDOTRANSFERASE SUBUNIT A, MITOCHONDRIAL"/>
    <property type="match status" value="1"/>
</dbReference>
<dbReference type="EC" id="3.5.1.4" evidence="3"/>
<dbReference type="SUPFAM" id="SSF75304">
    <property type="entry name" value="Amidase signature (AS) enzymes"/>
    <property type="match status" value="1"/>
</dbReference>
<proteinExistence type="inferred from homology"/>
<protein>
    <recommendedName>
        <fullName evidence="3">amidase</fullName>
        <ecNumber evidence="3">3.5.1.4</ecNumber>
    </recommendedName>
</protein>
<dbReference type="PROSITE" id="PS00571">
    <property type="entry name" value="AMIDASES"/>
    <property type="match status" value="1"/>
</dbReference>
<dbReference type="GO" id="GO:0004040">
    <property type="term" value="F:amidase activity"/>
    <property type="evidence" value="ECO:0007669"/>
    <property type="project" value="UniProtKB-EC"/>
</dbReference>
<evidence type="ECO:0000313" key="6">
    <source>
        <dbReference type="Proteomes" id="UP001336020"/>
    </source>
</evidence>
<dbReference type="RefSeq" id="WP_330132990.1">
    <property type="nucleotide sequence ID" value="NZ_JAUTXY010000003.1"/>
</dbReference>
<evidence type="ECO:0000256" key="1">
    <source>
        <dbReference type="ARBA" id="ARBA00001311"/>
    </source>
</evidence>